<dbReference type="InterPro" id="IPR003142">
    <property type="entry name" value="BPL_C"/>
</dbReference>
<dbReference type="GO" id="GO:0004077">
    <property type="term" value="F:biotin--[biotin carboxyl-carrier protein] ligase activity"/>
    <property type="evidence" value="ECO:0007669"/>
    <property type="project" value="UniProtKB-EC"/>
</dbReference>
<dbReference type="PANTHER" id="PTHR12835">
    <property type="entry name" value="BIOTIN PROTEIN LIGASE"/>
    <property type="match status" value="1"/>
</dbReference>
<dbReference type="Proteomes" id="UP000494245">
    <property type="component" value="Unassembled WGS sequence"/>
</dbReference>
<evidence type="ECO:0000259" key="4">
    <source>
        <dbReference type="PROSITE" id="PS51733"/>
    </source>
</evidence>
<dbReference type="AlphaFoldDB" id="A0A6V8LPS0"/>
<sequence length="238" mass="24842">MVVCGRCSSSLDVARPLAENGLLTPWDSVLAVSQWSGRGQLRRPWDSPPGNVYGALVLPAVPQAFDTLTPLILGRLACEFLAGLGVEACLKWPNDVICGGLKVCGMLVEERKGVTLAGIGVNLHAAPDPSFLRNGHAVPAGTLAGLGVASTPVSLWSALVDFVKTGYLDELSQGSPGQAAARTSSRLCWLGQEVLVRDGSEPPWTGRILGLAPDGALRVKPADGAGERLLTSGSIWRA</sequence>
<evidence type="ECO:0000313" key="5">
    <source>
        <dbReference type="EMBL" id="GFK92531.1"/>
    </source>
</evidence>
<dbReference type="Pfam" id="PF03099">
    <property type="entry name" value="BPL_LplA_LipB"/>
    <property type="match status" value="1"/>
</dbReference>
<dbReference type="Pfam" id="PF02237">
    <property type="entry name" value="BPL_C"/>
    <property type="match status" value="1"/>
</dbReference>
<dbReference type="EC" id="6.3.4.15" evidence="2"/>
<dbReference type="InterPro" id="IPR045864">
    <property type="entry name" value="aa-tRNA-synth_II/BPL/LPL"/>
</dbReference>
<evidence type="ECO:0000256" key="2">
    <source>
        <dbReference type="ARBA" id="ARBA00024227"/>
    </source>
</evidence>
<name>A0A6V8LPS0_9BACT</name>
<dbReference type="EMBL" id="BLTE01000001">
    <property type="protein sequence ID" value="GFK92531.1"/>
    <property type="molecule type" value="Genomic_DNA"/>
</dbReference>
<reference evidence="5 6" key="1">
    <citation type="submission" date="2020-04" db="EMBL/GenBank/DDBJ databases">
        <authorList>
            <consortium name="Desulfovibrio sp. FSS-1 genome sequencing consortium"/>
            <person name="Shimoshige H."/>
            <person name="Kobayashi H."/>
            <person name="Maekawa T."/>
        </authorList>
    </citation>
    <scope>NUCLEOTIDE SEQUENCE [LARGE SCALE GENOMIC DNA]</scope>
    <source>
        <strain evidence="5 6">SIID29052-01</strain>
    </source>
</reference>
<keyword evidence="1" id="KW-0092">Biotin</keyword>
<organism evidence="5 6">
    <name type="scientific">Fundidesulfovibrio magnetotacticus</name>
    <dbReference type="NCBI Taxonomy" id="2730080"/>
    <lineage>
        <taxon>Bacteria</taxon>
        <taxon>Pseudomonadati</taxon>
        <taxon>Thermodesulfobacteriota</taxon>
        <taxon>Desulfovibrionia</taxon>
        <taxon>Desulfovibrionales</taxon>
        <taxon>Desulfovibrionaceae</taxon>
        <taxon>Fundidesulfovibrio</taxon>
    </lineage>
</organism>
<gene>
    <name evidence="5" type="primary">birA</name>
    <name evidence="5" type="ORF">NNJEOMEG_00356</name>
</gene>
<keyword evidence="6" id="KW-1185">Reference proteome</keyword>
<dbReference type="SUPFAM" id="SSF55681">
    <property type="entry name" value="Class II aaRS and biotin synthetases"/>
    <property type="match status" value="1"/>
</dbReference>
<comment type="catalytic activity">
    <reaction evidence="3">
        <text>biotin + L-lysyl-[protein] + ATP = N(6)-biotinyl-L-lysyl-[protein] + AMP + diphosphate + H(+)</text>
        <dbReference type="Rhea" id="RHEA:11756"/>
        <dbReference type="Rhea" id="RHEA-COMP:9752"/>
        <dbReference type="Rhea" id="RHEA-COMP:10505"/>
        <dbReference type="ChEBI" id="CHEBI:15378"/>
        <dbReference type="ChEBI" id="CHEBI:29969"/>
        <dbReference type="ChEBI" id="CHEBI:30616"/>
        <dbReference type="ChEBI" id="CHEBI:33019"/>
        <dbReference type="ChEBI" id="CHEBI:57586"/>
        <dbReference type="ChEBI" id="CHEBI:83144"/>
        <dbReference type="ChEBI" id="CHEBI:456215"/>
        <dbReference type="EC" id="6.3.4.15"/>
    </reaction>
</comment>
<dbReference type="PROSITE" id="PS51733">
    <property type="entry name" value="BPL_LPL_CATALYTIC"/>
    <property type="match status" value="1"/>
</dbReference>
<dbReference type="PANTHER" id="PTHR12835:SF5">
    <property type="entry name" value="BIOTIN--PROTEIN LIGASE"/>
    <property type="match status" value="1"/>
</dbReference>
<dbReference type="Gene3D" id="3.30.930.10">
    <property type="entry name" value="Bira Bifunctional Protein, Domain 2"/>
    <property type="match status" value="1"/>
</dbReference>
<evidence type="ECO:0000256" key="3">
    <source>
        <dbReference type="ARBA" id="ARBA00047846"/>
    </source>
</evidence>
<protein>
    <recommendedName>
        <fullName evidence="2">biotin--[biotin carboxyl-carrier protein] ligase</fullName>
        <ecNumber evidence="2">6.3.4.15</ecNumber>
    </recommendedName>
</protein>
<accession>A0A6V8LPS0</accession>
<reference evidence="5 6" key="2">
    <citation type="submission" date="2020-05" db="EMBL/GenBank/DDBJ databases">
        <title>Draft genome sequence of Desulfovibrio sp. strainFSS-1.</title>
        <authorList>
            <person name="Shimoshige H."/>
            <person name="Kobayashi H."/>
            <person name="Maekawa T."/>
        </authorList>
    </citation>
    <scope>NUCLEOTIDE SEQUENCE [LARGE SCALE GENOMIC DNA]</scope>
    <source>
        <strain evidence="5 6">SIID29052-01</strain>
    </source>
</reference>
<feature type="domain" description="BPL/LPL catalytic" evidence="4">
    <location>
        <begin position="1"/>
        <end position="171"/>
    </location>
</feature>
<dbReference type="InterPro" id="IPR004143">
    <property type="entry name" value="BPL_LPL_catalytic"/>
</dbReference>
<evidence type="ECO:0000256" key="1">
    <source>
        <dbReference type="ARBA" id="ARBA00023267"/>
    </source>
</evidence>
<dbReference type="GO" id="GO:0005737">
    <property type="term" value="C:cytoplasm"/>
    <property type="evidence" value="ECO:0007669"/>
    <property type="project" value="TreeGrafter"/>
</dbReference>
<evidence type="ECO:0000313" key="6">
    <source>
        <dbReference type="Proteomes" id="UP000494245"/>
    </source>
</evidence>
<proteinExistence type="predicted"/>
<comment type="caution">
    <text evidence="5">The sequence shown here is derived from an EMBL/GenBank/DDBJ whole genome shotgun (WGS) entry which is preliminary data.</text>
</comment>
<keyword evidence="5" id="KW-0436">Ligase</keyword>